<proteinExistence type="predicted"/>
<keyword evidence="3 5" id="KW-1133">Transmembrane helix</keyword>
<organism evidence="7 8">
    <name type="scientific">Streptosporangium pseudovulgare</name>
    <dbReference type="NCBI Taxonomy" id="35765"/>
    <lineage>
        <taxon>Bacteria</taxon>
        <taxon>Bacillati</taxon>
        <taxon>Actinomycetota</taxon>
        <taxon>Actinomycetes</taxon>
        <taxon>Streptosporangiales</taxon>
        <taxon>Streptosporangiaceae</taxon>
        <taxon>Streptosporangium</taxon>
    </lineage>
</organism>
<comment type="subcellular location">
    <subcellularLocation>
        <location evidence="1">Membrane</location>
        <topology evidence="1">Multi-pass membrane protein</topology>
    </subcellularLocation>
</comment>
<dbReference type="PANTHER" id="PTHR43229:SF2">
    <property type="entry name" value="NODULATION PROTEIN J"/>
    <property type="match status" value="1"/>
</dbReference>
<keyword evidence="4 5" id="KW-0472">Membrane</keyword>
<evidence type="ECO:0000256" key="3">
    <source>
        <dbReference type="ARBA" id="ARBA00022989"/>
    </source>
</evidence>
<dbReference type="EMBL" id="BMQJ01000003">
    <property type="protein sequence ID" value="GGP87965.1"/>
    <property type="molecule type" value="Genomic_DNA"/>
</dbReference>
<evidence type="ECO:0000256" key="4">
    <source>
        <dbReference type="ARBA" id="ARBA00023136"/>
    </source>
</evidence>
<dbReference type="Proteomes" id="UP000611554">
    <property type="component" value="Unassembled WGS sequence"/>
</dbReference>
<evidence type="ECO:0000259" key="6">
    <source>
        <dbReference type="Pfam" id="PF12698"/>
    </source>
</evidence>
<feature type="domain" description="ABC-2 type transporter transmembrane" evidence="6">
    <location>
        <begin position="42"/>
        <end position="219"/>
    </location>
</feature>
<comment type="caution">
    <text evidence="7">The sequence shown here is derived from an EMBL/GenBank/DDBJ whole genome shotgun (WGS) entry which is preliminary data.</text>
</comment>
<dbReference type="InterPro" id="IPR051784">
    <property type="entry name" value="Nod_factor_ABC_transporter"/>
</dbReference>
<dbReference type="PANTHER" id="PTHR43229">
    <property type="entry name" value="NODULATION PROTEIN J"/>
    <property type="match status" value="1"/>
</dbReference>
<feature type="transmembrane region" description="Helical" evidence="5">
    <location>
        <begin position="203"/>
        <end position="222"/>
    </location>
</feature>
<keyword evidence="2 5" id="KW-0812">Transmembrane</keyword>
<gene>
    <name evidence="7" type="ORF">GCM10010140_16770</name>
</gene>
<feature type="transmembrane region" description="Helical" evidence="5">
    <location>
        <begin position="16"/>
        <end position="33"/>
    </location>
</feature>
<name>A0ABQ2QPC0_9ACTN</name>
<evidence type="ECO:0000256" key="5">
    <source>
        <dbReference type="SAM" id="Phobius"/>
    </source>
</evidence>
<dbReference type="Pfam" id="PF12698">
    <property type="entry name" value="ABC2_membrane_3"/>
    <property type="match status" value="1"/>
</dbReference>
<feature type="transmembrane region" description="Helical" evidence="5">
    <location>
        <begin position="119"/>
        <end position="142"/>
    </location>
</feature>
<evidence type="ECO:0000313" key="7">
    <source>
        <dbReference type="EMBL" id="GGP87965.1"/>
    </source>
</evidence>
<protein>
    <submittedName>
        <fullName evidence="7">ABC transporter</fullName>
    </submittedName>
</protein>
<evidence type="ECO:0000313" key="8">
    <source>
        <dbReference type="Proteomes" id="UP000611554"/>
    </source>
</evidence>
<sequence length="230" mass="23767">MLPLVRFELVRALRNVKYLVFLVAVPVGFYLMWGRGSDAALVAMAVYAATGGALMAAGGGVADDRAQGWLRQLRVTPLSGARWLAGRVVLGVVMTLPGILAVCLAAVLVGRTDLPPTRWAALAGVLLAGSLPFCLLGLFLGLTLRGKTAQLGIVVVFFALAALGGVIGQGDLPGAWQRVRELTPSHSLLLYGGAAANGRDTGLGQAGVLAAWTALAGAAVLARRRWSSDG</sequence>
<evidence type="ECO:0000256" key="2">
    <source>
        <dbReference type="ARBA" id="ARBA00022692"/>
    </source>
</evidence>
<reference evidence="8" key="1">
    <citation type="journal article" date="2019" name="Int. J. Syst. Evol. Microbiol.">
        <title>The Global Catalogue of Microorganisms (GCM) 10K type strain sequencing project: providing services to taxonomists for standard genome sequencing and annotation.</title>
        <authorList>
            <consortium name="The Broad Institute Genomics Platform"/>
            <consortium name="The Broad Institute Genome Sequencing Center for Infectious Disease"/>
            <person name="Wu L."/>
            <person name="Ma J."/>
        </authorList>
    </citation>
    <scope>NUCLEOTIDE SEQUENCE [LARGE SCALE GENOMIC DNA]</scope>
    <source>
        <strain evidence="8">JCM 3115</strain>
    </source>
</reference>
<keyword evidence="8" id="KW-1185">Reference proteome</keyword>
<feature type="transmembrane region" description="Helical" evidence="5">
    <location>
        <begin position="39"/>
        <end position="62"/>
    </location>
</feature>
<accession>A0ABQ2QPC0</accession>
<feature type="transmembrane region" description="Helical" evidence="5">
    <location>
        <begin position="83"/>
        <end position="107"/>
    </location>
</feature>
<dbReference type="InterPro" id="IPR013525">
    <property type="entry name" value="ABC2_TM"/>
</dbReference>
<evidence type="ECO:0000256" key="1">
    <source>
        <dbReference type="ARBA" id="ARBA00004141"/>
    </source>
</evidence>
<feature type="transmembrane region" description="Helical" evidence="5">
    <location>
        <begin position="149"/>
        <end position="168"/>
    </location>
</feature>